<dbReference type="Gene3D" id="3.30.420.10">
    <property type="entry name" value="Ribonuclease H-like superfamily/Ribonuclease H"/>
    <property type="match status" value="1"/>
</dbReference>
<accession>A0A6C0IRQ8</accession>
<dbReference type="SUPFAM" id="SSF53098">
    <property type="entry name" value="Ribonuclease H-like"/>
    <property type="match status" value="1"/>
</dbReference>
<dbReference type="InterPro" id="IPR036397">
    <property type="entry name" value="RNaseH_sf"/>
</dbReference>
<dbReference type="Pfam" id="PF00929">
    <property type="entry name" value="RNase_T"/>
    <property type="match status" value="1"/>
</dbReference>
<reference evidence="2" key="1">
    <citation type="journal article" date="2020" name="Nature">
        <title>Giant virus diversity and host interactions through global metagenomics.</title>
        <authorList>
            <person name="Schulz F."/>
            <person name="Roux S."/>
            <person name="Paez-Espino D."/>
            <person name="Jungbluth S."/>
            <person name="Walsh D.A."/>
            <person name="Denef V.J."/>
            <person name="McMahon K.D."/>
            <person name="Konstantinidis K.T."/>
            <person name="Eloe-Fadrosh E.A."/>
            <person name="Kyrpides N.C."/>
            <person name="Woyke T."/>
        </authorList>
    </citation>
    <scope>NUCLEOTIDE SEQUENCE</scope>
    <source>
        <strain evidence="2">GVMAG-M-3300024258-28</strain>
    </source>
</reference>
<evidence type="ECO:0000313" key="2">
    <source>
        <dbReference type="EMBL" id="QHT94567.1"/>
    </source>
</evidence>
<dbReference type="AlphaFoldDB" id="A0A6C0IRQ8"/>
<dbReference type="CDD" id="cd06127">
    <property type="entry name" value="DEDDh"/>
    <property type="match status" value="1"/>
</dbReference>
<feature type="domain" description="Exonuclease" evidence="1">
    <location>
        <begin position="16"/>
        <end position="235"/>
    </location>
</feature>
<organism evidence="2">
    <name type="scientific">viral metagenome</name>
    <dbReference type="NCBI Taxonomy" id="1070528"/>
    <lineage>
        <taxon>unclassified sequences</taxon>
        <taxon>metagenomes</taxon>
        <taxon>organismal metagenomes</taxon>
    </lineage>
</organism>
<name>A0A6C0IRQ8_9ZZZZ</name>
<sequence length="244" mass="28398">MNSQDIPVPIPIRRRRYLAFDVETTGLMPSKRGQSYYNQQSPTLEDYPYIIQLSFAVYDLHTQKIDYTYDAYVNIPDTIVLSDIVTSITGITKETLQREGKPIEEVLTKFSEAYMFCNGLVAHNMEFDEKAIQIAMERHRTSLMAVCPQLFNCFQPMYEQIHHIDRYCTMKKGTDLCNLSLPSKDGKPGRNKWPKLNELHKHLFPNEEVKGLHNSMVDVLVCLRCYLKMRHNYDSGCLIQINDF</sequence>
<dbReference type="SMART" id="SM00479">
    <property type="entry name" value="EXOIII"/>
    <property type="match status" value="1"/>
</dbReference>
<protein>
    <recommendedName>
        <fullName evidence="1">Exonuclease domain-containing protein</fullName>
    </recommendedName>
</protein>
<evidence type="ECO:0000259" key="1">
    <source>
        <dbReference type="SMART" id="SM00479"/>
    </source>
</evidence>
<dbReference type="InterPro" id="IPR013520">
    <property type="entry name" value="Ribonucl_H"/>
</dbReference>
<proteinExistence type="predicted"/>
<dbReference type="GO" id="GO:0003676">
    <property type="term" value="F:nucleic acid binding"/>
    <property type="evidence" value="ECO:0007669"/>
    <property type="project" value="InterPro"/>
</dbReference>
<dbReference type="EMBL" id="MN740226">
    <property type="protein sequence ID" value="QHT94567.1"/>
    <property type="molecule type" value="Genomic_DNA"/>
</dbReference>
<dbReference type="InterPro" id="IPR012337">
    <property type="entry name" value="RNaseH-like_sf"/>
</dbReference>